<dbReference type="GO" id="GO:0005886">
    <property type="term" value="C:plasma membrane"/>
    <property type="evidence" value="ECO:0007669"/>
    <property type="project" value="UniProtKB-SubCell"/>
</dbReference>
<reference evidence="7" key="1">
    <citation type="submission" date="2021-12" db="EMBL/GenBank/DDBJ databases">
        <authorList>
            <person name="Li Y."/>
        </authorList>
    </citation>
    <scope>NUCLEOTIDE SEQUENCE</scope>
    <source>
        <strain evidence="7">DKSPLA3</strain>
    </source>
</reference>
<feature type="transmembrane region" description="Helical" evidence="6">
    <location>
        <begin position="40"/>
        <end position="65"/>
    </location>
</feature>
<keyword evidence="8" id="KW-1185">Reference proteome</keyword>
<evidence type="ECO:0000313" key="8">
    <source>
        <dbReference type="Proteomes" id="UP001139089"/>
    </source>
</evidence>
<dbReference type="EMBL" id="JAJOZR010000008">
    <property type="protein sequence ID" value="MCD7110233.1"/>
    <property type="molecule type" value="Genomic_DNA"/>
</dbReference>
<organism evidence="7 8">
    <name type="scientific">Rhizobium quercicola</name>
    <dbReference type="NCBI Taxonomy" id="2901226"/>
    <lineage>
        <taxon>Bacteria</taxon>
        <taxon>Pseudomonadati</taxon>
        <taxon>Pseudomonadota</taxon>
        <taxon>Alphaproteobacteria</taxon>
        <taxon>Hyphomicrobiales</taxon>
        <taxon>Rhizobiaceae</taxon>
        <taxon>Rhizobium/Agrobacterium group</taxon>
        <taxon>Rhizobium</taxon>
    </lineage>
</organism>
<dbReference type="Pfam" id="PF01810">
    <property type="entry name" value="LysE"/>
    <property type="match status" value="1"/>
</dbReference>
<evidence type="ECO:0000256" key="3">
    <source>
        <dbReference type="ARBA" id="ARBA00022692"/>
    </source>
</evidence>
<dbReference type="PANTHER" id="PTHR30086:SF20">
    <property type="entry name" value="ARGININE EXPORTER PROTEIN ARGO-RELATED"/>
    <property type="match status" value="1"/>
</dbReference>
<dbReference type="GO" id="GO:0015171">
    <property type="term" value="F:amino acid transmembrane transporter activity"/>
    <property type="evidence" value="ECO:0007669"/>
    <property type="project" value="TreeGrafter"/>
</dbReference>
<proteinExistence type="predicted"/>
<evidence type="ECO:0000256" key="6">
    <source>
        <dbReference type="SAM" id="Phobius"/>
    </source>
</evidence>
<evidence type="ECO:0000256" key="2">
    <source>
        <dbReference type="ARBA" id="ARBA00022475"/>
    </source>
</evidence>
<dbReference type="InterPro" id="IPR001123">
    <property type="entry name" value="LeuE-type"/>
</dbReference>
<feature type="transmembrane region" description="Helical" evidence="6">
    <location>
        <begin position="6"/>
        <end position="28"/>
    </location>
</feature>
<accession>A0A9X1T7X6</accession>
<keyword evidence="4 6" id="KW-1133">Transmembrane helix</keyword>
<dbReference type="PANTHER" id="PTHR30086">
    <property type="entry name" value="ARGININE EXPORTER PROTEIN ARGO"/>
    <property type="match status" value="1"/>
</dbReference>
<sequence length="206" mass="21910">MTLASLLAYAAALFIAAAIPGPGMTAIVARALGSGFRDTFLMGLGLVLGDLVYLTGVVLGLAYVAQTFTTAFLVIKILGALYLGFIAWKLWTSGLMAQDVEENRVRTAPGLAFLSGLLVTLGNPKTMLFYVALVPTLIDLGAIGPRDYLFLVLTTFAVLLSVLLPYIVLASRARRFLRRPRALKVLNRAAASMLGATAAYIALRTA</sequence>
<dbReference type="Proteomes" id="UP001139089">
    <property type="component" value="Unassembled WGS sequence"/>
</dbReference>
<keyword evidence="3 6" id="KW-0812">Transmembrane</keyword>
<keyword evidence="2" id="KW-1003">Cell membrane</keyword>
<evidence type="ECO:0000313" key="7">
    <source>
        <dbReference type="EMBL" id="MCD7110233.1"/>
    </source>
</evidence>
<comment type="caution">
    <text evidence="7">The sequence shown here is derived from an EMBL/GenBank/DDBJ whole genome shotgun (WGS) entry which is preliminary data.</text>
</comment>
<feature type="transmembrane region" description="Helical" evidence="6">
    <location>
        <begin position="71"/>
        <end position="91"/>
    </location>
</feature>
<feature type="transmembrane region" description="Helical" evidence="6">
    <location>
        <begin position="111"/>
        <end position="133"/>
    </location>
</feature>
<evidence type="ECO:0000256" key="1">
    <source>
        <dbReference type="ARBA" id="ARBA00004651"/>
    </source>
</evidence>
<feature type="transmembrane region" description="Helical" evidence="6">
    <location>
        <begin position="148"/>
        <end position="173"/>
    </location>
</feature>
<dbReference type="AlphaFoldDB" id="A0A9X1T7X6"/>
<evidence type="ECO:0000256" key="5">
    <source>
        <dbReference type="ARBA" id="ARBA00023136"/>
    </source>
</evidence>
<name>A0A9X1T7X6_9HYPH</name>
<protein>
    <submittedName>
        <fullName evidence="7">LysE family translocator</fullName>
    </submittedName>
</protein>
<comment type="subcellular location">
    <subcellularLocation>
        <location evidence="1">Cell membrane</location>
        <topology evidence="1">Multi-pass membrane protein</topology>
    </subcellularLocation>
</comment>
<evidence type="ECO:0000256" key="4">
    <source>
        <dbReference type="ARBA" id="ARBA00022989"/>
    </source>
</evidence>
<gene>
    <name evidence="7" type="ORF">LRX75_14415</name>
</gene>
<dbReference type="RefSeq" id="WP_231815423.1">
    <property type="nucleotide sequence ID" value="NZ_JAJOZR010000008.1"/>
</dbReference>
<keyword evidence="5 6" id="KW-0472">Membrane</keyword>